<name>A0A0M2F7A2_9GAMM</name>
<dbReference type="AlphaFoldDB" id="A0A0M2F7A2"/>
<dbReference type="Gene3D" id="1.20.1270.180">
    <property type="match status" value="1"/>
</dbReference>
<dbReference type="Pfam" id="PF07007">
    <property type="entry name" value="LprI"/>
    <property type="match status" value="1"/>
</dbReference>
<evidence type="ECO:0000259" key="2">
    <source>
        <dbReference type="Pfam" id="PF07007"/>
    </source>
</evidence>
<evidence type="ECO:0000256" key="1">
    <source>
        <dbReference type="SAM" id="SignalP"/>
    </source>
</evidence>
<organism evidence="3 4">
    <name type="scientific">Pectobacterium brasiliense</name>
    <dbReference type="NCBI Taxonomy" id="180957"/>
    <lineage>
        <taxon>Bacteria</taxon>
        <taxon>Pseudomonadati</taxon>
        <taxon>Pseudomonadota</taxon>
        <taxon>Gammaproteobacteria</taxon>
        <taxon>Enterobacterales</taxon>
        <taxon>Pectobacteriaceae</taxon>
        <taxon>Pectobacterium</taxon>
    </lineage>
</organism>
<dbReference type="Proteomes" id="UP000029435">
    <property type="component" value="Unassembled WGS sequence"/>
</dbReference>
<reference evidence="3 4" key="1">
    <citation type="submission" date="2014-08" db="EMBL/GenBank/DDBJ databases">
        <title>Genome sequences of NCPPB Pectobacterium isolates.</title>
        <authorList>
            <person name="Glover R.H."/>
            <person name="Sapp M."/>
            <person name="Elphinstone J."/>
        </authorList>
    </citation>
    <scope>NUCLEOTIDE SEQUENCE [LARGE SCALE GENOMIC DNA]</scope>
    <source>
        <strain evidence="3 4">LMG 21372</strain>
    </source>
</reference>
<dbReference type="InterPro" id="IPR009739">
    <property type="entry name" value="LprI-like_N"/>
</dbReference>
<dbReference type="EMBL" id="JQOD01000001">
    <property type="protein sequence ID" value="KGA36071.1"/>
    <property type="molecule type" value="Genomic_DNA"/>
</dbReference>
<accession>A0A0M2F7A2</accession>
<evidence type="ECO:0000313" key="4">
    <source>
        <dbReference type="Proteomes" id="UP000029435"/>
    </source>
</evidence>
<proteinExistence type="predicted"/>
<feature type="signal peptide" evidence="1">
    <location>
        <begin position="1"/>
        <end position="23"/>
    </location>
</feature>
<dbReference type="OrthoDB" id="8926506at2"/>
<dbReference type="RefSeq" id="WP_039312857.1">
    <property type="nucleotide sequence ID" value="NZ_JACGFM010000004.1"/>
</dbReference>
<feature type="domain" description="Lysozyme inhibitor LprI-like N-terminal" evidence="2">
    <location>
        <begin position="46"/>
        <end position="122"/>
    </location>
</feature>
<gene>
    <name evidence="3" type="ORF">KU74_06260</name>
</gene>
<keyword evidence="1" id="KW-0732">Signal</keyword>
<sequence>MKTATGIFTLSFALVMYASGAQANESTAQVIKRQAPAGITDVFYSCVENAGSENIALAACQSAEKKRQDARLNAAYKALLSKQSGTAKDNLIHAERAWLDFHSTSKTFESSLYGSETVSSFEVMQREIFRLCERTNVLEEYLSIANDR</sequence>
<evidence type="ECO:0000313" key="3">
    <source>
        <dbReference type="EMBL" id="KGA36071.1"/>
    </source>
</evidence>
<comment type="caution">
    <text evidence="3">The sequence shown here is derived from an EMBL/GenBank/DDBJ whole genome shotgun (WGS) entry which is preliminary data.</text>
</comment>
<feature type="chain" id="PRO_5005632898" description="Lysozyme inhibitor LprI-like N-terminal domain-containing protein" evidence="1">
    <location>
        <begin position="24"/>
        <end position="148"/>
    </location>
</feature>
<protein>
    <recommendedName>
        <fullName evidence="2">Lysozyme inhibitor LprI-like N-terminal domain-containing protein</fullName>
    </recommendedName>
</protein>